<dbReference type="Gene3D" id="1.25.40.10">
    <property type="entry name" value="Tetratricopeptide repeat domain"/>
    <property type="match status" value="1"/>
</dbReference>
<dbReference type="InterPro" id="IPR011990">
    <property type="entry name" value="TPR-like_helical_dom_sf"/>
</dbReference>
<dbReference type="RefSeq" id="WP_153354719.1">
    <property type="nucleotide sequence ID" value="NZ_JAYKOO010000001.1"/>
</dbReference>
<dbReference type="InterPro" id="IPR024983">
    <property type="entry name" value="CHAT_dom"/>
</dbReference>
<evidence type="ECO:0000313" key="2">
    <source>
        <dbReference type="EMBL" id="MQY47248.1"/>
    </source>
</evidence>
<gene>
    <name evidence="2" type="ORF">GAO09_14510</name>
</gene>
<proteinExistence type="predicted"/>
<dbReference type="Proteomes" id="UP000435138">
    <property type="component" value="Unassembled WGS sequence"/>
</dbReference>
<evidence type="ECO:0000313" key="3">
    <source>
        <dbReference type="Proteomes" id="UP000435138"/>
    </source>
</evidence>
<evidence type="ECO:0000259" key="1">
    <source>
        <dbReference type="Pfam" id="PF12770"/>
    </source>
</evidence>
<keyword evidence="3" id="KW-1185">Reference proteome</keyword>
<protein>
    <submittedName>
        <fullName evidence="2">CHAT domain-containing protein</fullName>
    </submittedName>
</protein>
<name>A0A6A8ABD0_9HYPH</name>
<organism evidence="2 3">
    <name type="scientific">Endobacterium cereale</name>
    <dbReference type="NCBI Taxonomy" id="2663029"/>
    <lineage>
        <taxon>Bacteria</taxon>
        <taxon>Pseudomonadati</taxon>
        <taxon>Pseudomonadota</taxon>
        <taxon>Alphaproteobacteria</taxon>
        <taxon>Hyphomicrobiales</taxon>
        <taxon>Rhizobiaceae</taxon>
        <taxon>Endobacterium</taxon>
    </lineage>
</organism>
<dbReference type="AlphaFoldDB" id="A0A6A8ABD0"/>
<feature type="domain" description="CHAT" evidence="1">
    <location>
        <begin position="742"/>
        <end position="1017"/>
    </location>
</feature>
<reference evidence="2 3" key="1">
    <citation type="submission" date="2019-11" db="EMBL/GenBank/DDBJ databases">
        <title>Genome analysis of Rhizobacterium cereale a novel genus and species isolated from maize roots in North Spain.</title>
        <authorList>
            <person name="Menendez E."/>
            <person name="Flores-Felix J.D."/>
            <person name="Ramirez-Bahena M.-H."/>
            <person name="Igual J.M."/>
            <person name="Garcia-Fraile P."/>
            <person name="Peix A."/>
            <person name="Velazquez E."/>
        </authorList>
    </citation>
    <scope>NUCLEOTIDE SEQUENCE [LARGE SCALE GENOMIC DNA]</scope>
    <source>
        <strain evidence="2 3">RZME27</strain>
    </source>
</reference>
<dbReference type="Pfam" id="PF12770">
    <property type="entry name" value="CHAT"/>
    <property type="match status" value="1"/>
</dbReference>
<dbReference type="EMBL" id="WIXI01000044">
    <property type="protein sequence ID" value="MQY47248.1"/>
    <property type="molecule type" value="Genomic_DNA"/>
</dbReference>
<accession>A0A6A8ABD0</accession>
<comment type="caution">
    <text evidence="2">The sequence shown here is derived from an EMBL/GenBank/DDBJ whole genome shotgun (WGS) entry which is preliminary data.</text>
</comment>
<sequence length="1017" mass="109672">MQDGGLDRLGWPVRSRTSAAAAVLAGLVLFSCPPMSVAIAAGPDGPAIIERALNERDIDTLELQLPKLLAEGLLDQSPKPAAAAVLALARAQAAAGHWKPLDAMLSSHLDKARRALAGEGDELLLLAGNAAGGVKDPGRQEALLSRYVESVVQRTGEASQEALTARVNAAYARLTADRGKEAETAMMSALKAMEIHGQADLFFNTVGQAGDHFASYQLDDAAENIFDYGLQSRLNETDTGPGRGFLLFNVAAYMRDQKRYEDATKTGYMALNLLTAHFGGNSEYSIRAYDGLAQSMHAAGQLAAAAAAYEFLETNAVQALGKEHEAVWQVMNNRAAVLRSLKLPAAAYVSDRFAYEARFHALGGGAGETLISAVNSAHDLIEGQRYADAISVIETVSRITTGPGYNEGFRTRLQWLQRYAEIRSGEKQLDLEKVKSADLSELDGADLEVWLLFLDLYGDVAEEAKLDDLALAYRKDAMQKSLENLGDNHPMTFDAMLAYADVLGRVRPAEAADVFSDLDARLFEWTRANVSSGGSLEAARAAKILGDDAIRSLIAYAEKNERGAEILAVAADNWKSMRSATDRRLRELADDTGDEKLRGDIRQYLRRVGNLREIVSTSLFTPEMQPLADEMVKARQTLNDSFEAGEIDMAVTPWHEPKPEPFAVLPRPAKGDVVVDFISYNTWPADRGGDPLTEVVYAIIARHDTSPEVVRVYERHHGQSETLKFLAEGVARHLVGQALVKLAGEGNALYISPTAALFQFPFAELIMPDGKRLGQAVDVHVISSRDAYAHRSHGEAPAKKSDILLAGGLKYGRDAGASYLPGSRSEVREISKLAKAAGHTVARLEAEDATENRLKKAVAGKGIVHFATHGFFNDDAGLNAKLLNAGFLVSKAGAGNEAEDDGDNVVHAREVLSWDLTGADLVVISACETALSGEGATSAGRGLPVALASAGARRVLLTVEVVGDEATAAFMQRFYSFVLEKGLSYDDAFLATKRDAWAGKIRNFSPRDTAAYVFYGN</sequence>